<dbReference type="Gene3D" id="3.30.710.10">
    <property type="entry name" value="Potassium Channel Kv1.1, Chain A"/>
    <property type="match status" value="1"/>
</dbReference>
<dbReference type="GO" id="GO:0007464">
    <property type="term" value="P:R3/R4 cell fate commitment"/>
    <property type="evidence" value="ECO:0007669"/>
    <property type="project" value="UniProtKB-ARBA"/>
</dbReference>
<dbReference type="PROSITE" id="PS50157">
    <property type="entry name" value="ZINC_FINGER_C2H2_2"/>
    <property type="match status" value="1"/>
</dbReference>
<dbReference type="Proteomes" id="UP000694846">
    <property type="component" value="Unplaced"/>
</dbReference>
<feature type="region of interest" description="Disordered" evidence="10">
    <location>
        <begin position="116"/>
        <end position="265"/>
    </location>
</feature>
<evidence type="ECO:0000256" key="5">
    <source>
        <dbReference type="ARBA" id="ARBA00023015"/>
    </source>
</evidence>
<dbReference type="InterPro" id="IPR000210">
    <property type="entry name" value="BTB/POZ_dom"/>
</dbReference>
<reference evidence="14" key="1">
    <citation type="submission" date="2025-08" db="UniProtKB">
        <authorList>
            <consortium name="RefSeq"/>
        </authorList>
    </citation>
    <scope>IDENTIFICATION</scope>
    <source>
        <tissue evidence="14">Whole body</tissue>
    </source>
</reference>
<evidence type="ECO:0000259" key="12">
    <source>
        <dbReference type="PROSITE" id="PS50157"/>
    </source>
</evidence>
<keyword evidence="9" id="KW-0479">Metal-binding</keyword>
<dbReference type="InterPro" id="IPR011333">
    <property type="entry name" value="SKP1/BTB/POZ_sf"/>
</dbReference>
<keyword evidence="6" id="KW-0804">Transcription</keyword>
<dbReference type="InterPro" id="IPR036236">
    <property type="entry name" value="Znf_C2H2_sf"/>
</dbReference>
<keyword evidence="7" id="KW-0539">Nucleus</keyword>
<sequence>MAADNQQFCLRWNNHQSTLISVFDTLLESGTLVDCTLAAEGQYLKAHKVVLSACSPYLELLLSQHYEKHPIVILKDVKFQELKSMMDYMYRGEVNISQDKLSTFLKAAESLQIKGLTDGGGTEEGAATTAPAKAPIATPVRKPVQQQSVTRGPSASAQGLTIERRPESPHIRSRDDSASPTPRKRRRNLRRPSTSDDPDSHIDTSNSCDVPPLQSGALSGIGVPNIPATITKGAPLDDGDHETENSRINNHDEGVEGVAGPKIEPTGELIEPKTEYLEEMNNEDSIEDLTLDDDDDMDNSMDMSRAGPSHDNSNQSFGQWPITGNQSTDEVFMSAQEAVGAHRDTQELRTLLSKPTLDKNPSLSKTVNALLSGSKEDEPKKSPEQETKTESFYRCKICKNVILGPNAENLYVEHIQTCLEANNFECSICFKKFAHKRGLNNHLRITHLVFD</sequence>
<keyword evidence="5" id="KW-0805">Transcription regulation</keyword>
<evidence type="ECO:0000256" key="1">
    <source>
        <dbReference type="ARBA" id="ARBA00004123"/>
    </source>
</evidence>
<dbReference type="RefSeq" id="XP_025421316.1">
    <property type="nucleotide sequence ID" value="XM_025565531.1"/>
</dbReference>
<proteinExistence type="predicted"/>
<feature type="compositionally biased region" description="Polar residues" evidence="10">
    <location>
        <begin position="144"/>
        <end position="159"/>
    </location>
</feature>
<keyword evidence="4" id="KW-0524">Neurogenesis</keyword>
<dbReference type="Gene3D" id="3.30.160.60">
    <property type="entry name" value="Classic Zinc Finger"/>
    <property type="match status" value="1"/>
</dbReference>
<accession>A0A8B8GFE1</accession>
<dbReference type="GO" id="GO:0045476">
    <property type="term" value="P:nurse cell apoptotic process"/>
    <property type="evidence" value="ECO:0007669"/>
    <property type="project" value="UniProtKB-ARBA"/>
</dbReference>
<dbReference type="InterPro" id="IPR051095">
    <property type="entry name" value="Dros_DevTransReg"/>
</dbReference>
<comment type="function">
    <text evidence="8">Putative transcription factor required for axon growth and guidance in the central and peripheral nervous systems. Repels CNS axons away from the midline by promoting the expression of the midline repellent sli and its receptor robo.</text>
</comment>
<dbReference type="GO" id="GO:0007526">
    <property type="term" value="P:larval somatic muscle development"/>
    <property type="evidence" value="ECO:0007669"/>
    <property type="project" value="UniProtKB-ARBA"/>
</dbReference>
<dbReference type="SUPFAM" id="SSF54695">
    <property type="entry name" value="POZ domain"/>
    <property type="match status" value="1"/>
</dbReference>
<dbReference type="GO" id="GO:0008270">
    <property type="term" value="F:zinc ion binding"/>
    <property type="evidence" value="ECO:0007669"/>
    <property type="project" value="UniProtKB-KW"/>
</dbReference>
<evidence type="ECO:0000256" key="9">
    <source>
        <dbReference type="PROSITE-ProRule" id="PRU00042"/>
    </source>
</evidence>
<dbReference type="FunFam" id="3.30.710.10:FF:000091">
    <property type="entry name" value="Lola, isoform F"/>
    <property type="match status" value="1"/>
</dbReference>
<dbReference type="PROSITE" id="PS50097">
    <property type="entry name" value="BTB"/>
    <property type="match status" value="1"/>
</dbReference>
<dbReference type="GO" id="GO:0048813">
    <property type="term" value="P:dendrite morphogenesis"/>
    <property type="evidence" value="ECO:0007669"/>
    <property type="project" value="UniProtKB-ARBA"/>
</dbReference>
<evidence type="ECO:0000256" key="4">
    <source>
        <dbReference type="ARBA" id="ARBA00022902"/>
    </source>
</evidence>
<dbReference type="PROSITE" id="PS00028">
    <property type="entry name" value="ZINC_FINGER_C2H2_1"/>
    <property type="match status" value="1"/>
</dbReference>
<comment type="subcellular location">
    <subcellularLocation>
        <location evidence="1">Nucleus</location>
    </subcellularLocation>
</comment>
<name>A0A8B8GFE1_9HEMI</name>
<dbReference type="SMART" id="SM00225">
    <property type="entry name" value="BTB"/>
    <property type="match status" value="1"/>
</dbReference>
<keyword evidence="9" id="KW-0863">Zinc-finger</keyword>
<dbReference type="GO" id="GO:0045467">
    <property type="term" value="P:R7 cell development"/>
    <property type="evidence" value="ECO:0007669"/>
    <property type="project" value="UniProtKB-ARBA"/>
</dbReference>
<evidence type="ECO:0000256" key="8">
    <source>
        <dbReference type="ARBA" id="ARBA00037382"/>
    </source>
</evidence>
<protein>
    <submittedName>
        <fullName evidence="14">Sex determination protein fruitless-like isoform X5</fullName>
    </submittedName>
</protein>
<dbReference type="PANTHER" id="PTHR23110:SF111">
    <property type="entry name" value="LONGITUDINALS LACKING PROTEIN, ISOFORMS F_I_K_T"/>
    <property type="match status" value="1"/>
</dbReference>
<dbReference type="GeneID" id="112691349"/>
<evidence type="ECO:0000313" key="14">
    <source>
        <dbReference type="RefSeq" id="XP_025421316.1"/>
    </source>
</evidence>
<dbReference type="InterPro" id="IPR013087">
    <property type="entry name" value="Znf_C2H2_type"/>
</dbReference>
<dbReference type="GO" id="GO:0006357">
    <property type="term" value="P:regulation of transcription by RNA polymerase II"/>
    <property type="evidence" value="ECO:0007669"/>
    <property type="project" value="TreeGrafter"/>
</dbReference>
<dbReference type="GO" id="GO:0005634">
    <property type="term" value="C:nucleus"/>
    <property type="evidence" value="ECO:0007669"/>
    <property type="project" value="UniProtKB-SubCell"/>
</dbReference>
<keyword evidence="13" id="KW-1185">Reference proteome</keyword>
<feature type="compositionally biased region" description="Polar residues" evidence="10">
    <location>
        <begin position="310"/>
        <end position="325"/>
    </location>
</feature>
<keyword evidence="2" id="KW-0217">Developmental protein</keyword>
<dbReference type="GO" id="GO:0016199">
    <property type="term" value="P:axon midline choice point recognition"/>
    <property type="evidence" value="ECO:0007669"/>
    <property type="project" value="UniProtKB-ARBA"/>
</dbReference>
<feature type="compositionally biased region" description="Basic and acidic residues" evidence="10">
    <location>
        <begin position="242"/>
        <end position="254"/>
    </location>
</feature>
<feature type="domain" description="BTB" evidence="11">
    <location>
        <begin position="33"/>
        <end position="98"/>
    </location>
</feature>
<dbReference type="CDD" id="cd18315">
    <property type="entry name" value="BTB_POZ_BAB-like"/>
    <property type="match status" value="1"/>
</dbReference>
<gene>
    <name evidence="14" type="primary">LOC112691349</name>
</gene>
<evidence type="ECO:0000256" key="2">
    <source>
        <dbReference type="ARBA" id="ARBA00022473"/>
    </source>
</evidence>
<dbReference type="OrthoDB" id="407106at2759"/>
<evidence type="ECO:0000313" key="13">
    <source>
        <dbReference type="Proteomes" id="UP000694846"/>
    </source>
</evidence>
<evidence type="ECO:0000256" key="3">
    <source>
        <dbReference type="ARBA" id="ARBA00022782"/>
    </source>
</evidence>
<evidence type="ECO:0000259" key="11">
    <source>
        <dbReference type="PROSITE" id="PS50097"/>
    </source>
</evidence>
<dbReference type="SUPFAM" id="SSF57667">
    <property type="entry name" value="beta-beta-alpha zinc fingers"/>
    <property type="match status" value="1"/>
</dbReference>
<dbReference type="SMART" id="SM00355">
    <property type="entry name" value="ZnF_C2H2"/>
    <property type="match status" value="1"/>
</dbReference>
<dbReference type="AlphaFoldDB" id="A0A8B8GFE1"/>
<dbReference type="Pfam" id="PF00651">
    <property type="entry name" value="BTB"/>
    <property type="match status" value="1"/>
</dbReference>
<evidence type="ECO:0000256" key="10">
    <source>
        <dbReference type="SAM" id="MobiDB-lite"/>
    </source>
</evidence>
<feature type="compositionally biased region" description="Basic and acidic residues" evidence="10">
    <location>
        <begin position="162"/>
        <end position="177"/>
    </location>
</feature>
<feature type="compositionally biased region" description="Low complexity" evidence="10">
    <location>
        <begin position="124"/>
        <end position="139"/>
    </location>
</feature>
<keyword evidence="3" id="KW-0221">Differentiation</keyword>
<feature type="region of interest" description="Disordered" evidence="10">
    <location>
        <begin position="293"/>
        <end position="325"/>
    </location>
</feature>
<dbReference type="PANTHER" id="PTHR23110">
    <property type="entry name" value="BTB DOMAIN TRANSCRIPTION FACTOR"/>
    <property type="match status" value="1"/>
</dbReference>
<keyword evidence="9" id="KW-0862">Zinc</keyword>
<feature type="domain" description="C2H2-type" evidence="12">
    <location>
        <begin position="424"/>
        <end position="447"/>
    </location>
</feature>
<evidence type="ECO:0000256" key="6">
    <source>
        <dbReference type="ARBA" id="ARBA00023163"/>
    </source>
</evidence>
<organism evidence="13 14">
    <name type="scientific">Sipha flava</name>
    <name type="common">yellow sugarcane aphid</name>
    <dbReference type="NCBI Taxonomy" id="143950"/>
    <lineage>
        <taxon>Eukaryota</taxon>
        <taxon>Metazoa</taxon>
        <taxon>Ecdysozoa</taxon>
        <taxon>Arthropoda</taxon>
        <taxon>Hexapoda</taxon>
        <taxon>Insecta</taxon>
        <taxon>Pterygota</taxon>
        <taxon>Neoptera</taxon>
        <taxon>Paraneoptera</taxon>
        <taxon>Hemiptera</taxon>
        <taxon>Sternorrhyncha</taxon>
        <taxon>Aphidomorpha</taxon>
        <taxon>Aphidoidea</taxon>
        <taxon>Aphididae</taxon>
        <taxon>Sipha</taxon>
    </lineage>
</organism>
<evidence type="ECO:0000256" key="7">
    <source>
        <dbReference type="ARBA" id="ARBA00023242"/>
    </source>
</evidence>
<dbReference type="GO" id="GO:0008406">
    <property type="term" value="P:gonad development"/>
    <property type="evidence" value="ECO:0007669"/>
    <property type="project" value="UniProtKB-ARBA"/>
</dbReference>
<dbReference type="GO" id="GO:0035167">
    <property type="term" value="P:larval lymph gland hemopoiesis"/>
    <property type="evidence" value="ECO:0007669"/>
    <property type="project" value="UniProtKB-ARBA"/>
</dbReference>